<dbReference type="PRINTS" id="PR00719">
    <property type="entry name" value="LMWPTPASE"/>
</dbReference>
<dbReference type="InterPro" id="IPR023485">
    <property type="entry name" value="Ptyr_pPase"/>
</dbReference>
<protein>
    <recommendedName>
        <fullName evidence="2">protein-tyrosine-phosphatase</fullName>
        <ecNumber evidence="2">3.1.3.48</ecNumber>
    </recommendedName>
</protein>
<feature type="domain" description="Phosphotyrosine protein phosphatase I" evidence="6">
    <location>
        <begin position="18"/>
        <end position="164"/>
    </location>
</feature>
<accession>A0ABU1Q966</accession>
<evidence type="ECO:0000313" key="7">
    <source>
        <dbReference type="EMBL" id="MDR6776151.1"/>
    </source>
</evidence>
<dbReference type="PANTHER" id="PTHR11717">
    <property type="entry name" value="LOW MOLECULAR WEIGHT PROTEIN TYROSINE PHOSPHATASE"/>
    <property type="match status" value="1"/>
</dbReference>
<gene>
    <name evidence="7" type="ORF">J2W98_000398</name>
</gene>
<reference evidence="7 8" key="1">
    <citation type="submission" date="2023-07" db="EMBL/GenBank/DDBJ databases">
        <title>Sorghum-associated microbial communities from plants grown in Nebraska, USA.</title>
        <authorList>
            <person name="Schachtman D."/>
        </authorList>
    </citation>
    <scope>NUCLEOTIDE SEQUENCE [LARGE SCALE GENOMIC DNA]</scope>
    <source>
        <strain evidence="7 8">BE143</strain>
    </source>
</reference>
<comment type="caution">
    <text evidence="7">The sequence shown here is derived from an EMBL/GenBank/DDBJ whole genome shotgun (WGS) entry which is preliminary data.</text>
</comment>
<keyword evidence="8" id="KW-1185">Reference proteome</keyword>
<dbReference type="SUPFAM" id="SSF52788">
    <property type="entry name" value="Phosphotyrosine protein phosphatases I"/>
    <property type="match status" value="1"/>
</dbReference>
<evidence type="ECO:0000256" key="5">
    <source>
        <dbReference type="ARBA" id="ARBA00051722"/>
    </source>
</evidence>
<dbReference type="InterPro" id="IPR017867">
    <property type="entry name" value="Tyr_phospatase_low_mol_wt"/>
</dbReference>
<dbReference type="Proteomes" id="UP001266807">
    <property type="component" value="Unassembled WGS sequence"/>
</dbReference>
<comment type="catalytic activity">
    <reaction evidence="5">
        <text>O-phospho-L-tyrosyl-[protein] + H2O = L-tyrosyl-[protein] + phosphate</text>
        <dbReference type="Rhea" id="RHEA:10684"/>
        <dbReference type="Rhea" id="RHEA-COMP:10136"/>
        <dbReference type="Rhea" id="RHEA-COMP:20101"/>
        <dbReference type="ChEBI" id="CHEBI:15377"/>
        <dbReference type="ChEBI" id="CHEBI:43474"/>
        <dbReference type="ChEBI" id="CHEBI:46858"/>
        <dbReference type="ChEBI" id="CHEBI:61978"/>
        <dbReference type="EC" id="3.1.3.48"/>
    </reaction>
</comment>
<dbReference type="Gene3D" id="3.40.50.2300">
    <property type="match status" value="1"/>
</dbReference>
<evidence type="ECO:0000256" key="2">
    <source>
        <dbReference type="ARBA" id="ARBA00013064"/>
    </source>
</evidence>
<evidence type="ECO:0000259" key="6">
    <source>
        <dbReference type="SMART" id="SM00226"/>
    </source>
</evidence>
<dbReference type="SMART" id="SM00226">
    <property type="entry name" value="LMWPc"/>
    <property type="match status" value="1"/>
</dbReference>
<evidence type="ECO:0000256" key="4">
    <source>
        <dbReference type="ARBA" id="ARBA00022912"/>
    </source>
</evidence>
<name>A0ABU1Q966_9BACL</name>
<evidence type="ECO:0000256" key="3">
    <source>
        <dbReference type="ARBA" id="ARBA00022801"/>
    </source>
</evidence>
<dbReference type="InterPro" id="IPR050438">
    <property type="entry name" value="LMW_PTPase"/>
</dbReference>
<evidence type="ECO:0000313" key="8">
    <source>
        <dbReference type="Proteomes" id="UP001266807"/>
    </source>
</evidence>
<dbReference type="InterPro" id="IPR036196">
    <property type="entry name" value="Ptyr_pPase_sf"/>
</dbReference>
<dbReference type="PANTHER" id="PTHR11717:SF7">
    <property type="entry name" value="LOW MOLECULAR WEIGHT PHOSPHOTYROSINE PROTEIN PHOSPHATASE"/>
    <property type="match status" value="1"/>
</dbReference>
<comment type="similarity">
    <text evidence="1">Belongs to the low molecular weight phosphotyrosine protein phosphatase family.</text>
</comment>
<evidence type="ECO:0000256" key="1">
    <source>
        <dbReference type="ARBA" id="ARBA00011063"/>
    </source>
</evidence>
<organism evidence="7 8">
    <name type="scientific">Paenibacillus peoriae</name>
    <dbReference type="NCBI Taxonomy" id="59893"/>
    <lineage>
        <taxon>Bacteria</taxon>
        <taxon>Bacillati</taxon>
        <taxon>Bacillota</taxon>
        <taxon>Bacilli</taxon>
        <taxon>Bacillales</taxon>
        <taxon>Paenibacillaceae</taxon>
        <taxon>Paenibacillus</taxon>
    </lineage>
</organism>
<dbReference type="EC" id="3.1.3.48" evidence="2"/>
<dbReference type="Pfam" id="PF01451">
    <property type="entry name" value="LMWPc"/>
    <property type="match status" value="1"/>
</dbReference>
<dbReference type="GO" id="GO:0004725">
    <property type="term" value="F:protein tyrosine phosphatase activity"/>
    <property type="evidence" value="ECO:0007669"/>
    <property type="project" value="UniProtKB-EC"/>
</dbReference>
<dbReference type="CDD" id="cd16343">
    <property type="entry name" value="LMWPTP"/>
    <property type="match status" value="1"/>
</dbReference>
<dbReference type="EMBL" id="JAVDUG010000001">
    <property type="protein sequence ID" value="MDR6776151.1"/>
    <property type="molecule type" value="Genomic_DNA"/>
</dbReference>
<keyword evidence="3 7" id="KW-0378">Hydrolase</keyword>
<keyword evidence="4" id="KW-0904">Protein phosphatase</keyword>
<sequence length="170" mass="19000">MKQKKGSVTCNRKENEMINVLFVCLGNICRSPMGEAILRHKAQERGLGAEIGVDSAGTGDWHIGNPPHEGTLKQLKLHGISEQGIQARQVTGRDFDAFDYIVCMDDSNEQNMRKIAGGAEADILKFMDLLPQEKLREVPDPYFTGNFEETYRLMDAGCDALLDKIIEEKL</sequence>
<proteinExistence type="inferred from homology"/>